<reference evidence="6" key="2">
    <citation type="submission" date="2015-02" db="UniProtKB">
        <authorList>
            <consortium name="EnsemblMetazoa"/>
        </authorList>
    </citation>
    <scope>IDENTIFICATION</scope>
</reference>
<dbReference type="GO" id="GO:0008270">
    <property type="term" value="F:zinc ion binding"/>
    <property type="evidence" value="ECO:0007669"/>
    <property type="project" value="UniProtKB-KW"/>
</dbReference>
<keyword evidence="2" id="KW-0862">Zinc</keyword>
<protein>
    <recommendedName>
        <fullName evidence="5">RING-type domain-containing protein</fullName>
    </recommendedName>
</protein>
<dbReference type="AlphaFoldDB" id="T1J999"/>
<evidence type="ECO:0000313" key="6">
    <source>
        <dbReference type="EnsemblMetazoa" id="SMAR010291-PA"/>
    </source>
</evidence>
<keyword evidence="7" id="KW-1185">Reference proteome</keyword>
<dbReference type="Proteomes" id="UP000014500">
    <property type="component" value="Unassembled WGS sequence"/>
</dbReference>
<dbReference type="Gene3D" id="3.30.40.10">
    <property type="entry name" value="Zinc/RING finger domain, C3HC4 (zinc finger)"/>
    <property type="match status" value="1"/>
</dbReference>
<evidence type="ECO:0000256" key="3">
    <source>
        <dbReference type="PROSITE-ProRule" id="PRU00175"/>
    </source>
</evidence>
<evidence type="ECO:0000256" key="4">
    <source>
        <dbReference type="SAM" id="MobiDB-lite"/>
    </source>
</evidence>
<evidence type="ECO:0000256" key="2">
    <source>
        <dbReference type="ARBA" id="ARBA00022833"/>
    </source>
</evidence>
<evidence type="ECO:0000259" key="5">
    <source>
        <dbReference type="PROSITE" id="PS50089"/>
    </source>
</evidence>
<dbReference type="PROSITE" id="PS50089">
    <property type="entry name" value="ZF_RING_2"/>
    <property type="match status" value="1"/>
</dbReference>
<evidence type="ECO:0000256" key="1">
    <source>
        <dbReference type="ARBA" id="ARBA00022771"/>
    </source>
</evidence>
<dbReference type="EMBL" id="JH431971">
    <property type="status" value="NOT_ANNOTATED_CDS"/>
    <property type="molecule type" value="Genomic_DNA"/>
</dbReference>
<feature type="region of interest" description="Disordered" evidence="4">
    <location>
        <begin position="98"/>
        <end position="145"/>
    </location>
</feature>
<feature type="domain" description="RING-type" evidence="5">
    <location>
        <begin position="34"/>
        <end position="73"/>
    </location>
</feature>
<organism evidence="6 7">
    <name type="scientific">Strigamia maritima</name>
    <name type="common">European centipede</name>
    <name type="synonym">Geophilus maritimus</name>
    <dbReference type="NCBI Taxonomy" id="126957"/>
    <lineage>
        <taxon>Eukaryota</taxon>
        <taxon>Metazoa</taxon>
        <taxon>Ecdysozoa</taxon>
        <taxon>Arthropoda</taxon>
        <taxon>Myriapoda</taxon>
        <taxon>Chilopoda</taxon>
        <taxon>Pleurostigmophora</taxon>
        <taxon>Geophilomorpha</taxon>
        <taxon>Linotaeniidae</taxon>
        <taxon>Strigamia</taxon>
    </lineage>
</organism>
<dbReference type="InterPro" id="IPR013083">
    <property type="entry name" value="Znf_RING/FYVE/PHD"/>
</dbReference>
<dbReference type="EnsemblMetazoa" id="SMAR010291-RA">
    <property type="protein sequence ID" value="SMAR010291-PA"/>
    <property type="gene ID" value="SMAR010291"/>
</dbReference>
<reference evidence="7" key="1">
    <citation type="submission" date="2011-05" db="EMBL/GenBank/DDBJ databases">
        <authorList>
            <person name="Richards S.R."/>
            <person name="Qu J."/>
            <person name="Jiang H."/>
            <person name="Jhangiani S.N."/>
            <person name="Agravi P."/>
            <person name="Goodspeed R."/>
            <person name="Gross S."/>
            <person name="Mandapat C."/>
            <person name="Jackson L."/>
            <person name="Mathew T."/>
            <person name="Pu L."/>
            <person name="Thornton R."/>
            <person name="Saada N."/>
            <person name="Wilczek-Boney K.B."/>
            <person name="Lee S."/>
            <person name="Kovar C."/>
            <person name="Wu Y."/>
            <person name="Scherer S.E."/>
            <person name="Worley K.C."/>
            <person name="Muzny D.M."/>
            <person name="Gibbs R."/>
        </authorList>
    </citation>
    <scope>NUCLEOTIDE SEQUENCE</scope>
    <source>
        <strain evidence="7">Brora</strain>
    </source>
</reference>
<accession>T1J999</accession>
<dbReference type="PANTHER" id="PTHR22765">
    <property type="entry name" value="RING FINGER AND PROTEASE ASSOCIATED DOMAIN-CONTAINING"/>
    <property type="match status" value="1"/>
</dbReference>
<dbReference type="GO" id="GO:0006511">
    <property type="term" value="P:ubiquitin-dependent protein catabolic process"/>
    <property type="evidence" value="ECO:0007669"/>
    <property type="project" value="TreeGrafter"/>
</dbReference>
<dbReference type="InterPro" id="IPR001841">
    <property type="entry name" value="Znf_RING"/>
</dbReference>
<proteinExistence type="predicted"/>
<keyword evidence="1 3" id="KW-0863">Zinc-finger</keyword>
<dbReference type="PANTHER" id="PTHR22765:SF411">
    <property type="entry name" value="OS02G0248440 PROTEIN"/>
    <property type="match status" value="1"/>
</dbReference>
<dbReference type="SMART" id="SM00184">
    <property type="entry name" value="RING"/>
    <property type="match status" value="1"/>
</dbReference>
<dbReference type="HOGENOM" id="CLU_1671548_0_0_1"/>
<dbReference type="SUPFAM" id="SSF57850">
    <property type="entry name" value="RING/U-box"/>
    <property type="match status" value="1"/>
</dbReference>
<dbReference type="Pfam" id="PF13639">
    <property type="entry name" value="zf-RING_2"/>
    <property type="match status" value="1"/>
</dbReference>
<dbReference type="InterPro" id="IPR051826">
    <property type="entry name" value="E3_ubiquitin-ligase_domain"/>
</dbReference>
<dbReference type="STRING" id="126957.T1J999"/>
<dbReference type="GO" id="GO:0061630">
    <property type="term" value="F:ubiquitin protein ligase activity"/>
    <property type="evidence" value="ECO:0007669"/>
    <property type="project" value="TreeGrafter"/>
</dbReference>
<feature type="compositionally biased region" description="Basic residues" evidence="4">
    <location>
        <begin position="98"/>
        <end position="112"/>
    </location>
</feature>
<sequence>MASDENNANSTRNNLISINVIPQKSPLLAQLNECAICLEELGLLVKKLPCKHTFHWKCISQWKSRNNSCPVCRLELRRPCCPPNRTTILLLLILFRQKPQKRKQSKNKKKDRQPKDPLAPLQRKNKVPQWSAQGRPRRGWAWKFSPPLFEQSQKISAP</sequence>
<dbReference type="eggNOG" id="KOG0800">
    <property type="taxonomic scope" value="Eukaryota"/>
</dbReference>
<evidence type="ECO:0000313" key="7">
    <source>
        <dbReference type="Proteomes" id="UP000014500"/>
    </source>
</evidence>
<keyword evidence="1 3" id="KW-0479">Metal-binding</keyword>
<name>T1J999_STRMM</name>